<reference evidence="2 3" key="1">
    <citation type="journal article" date="2010" name="Stand. Genomic Sci.">
        <title>Complete genome sequence of Vulcanisaeta distributa type strain (IC-017).</title>
        <authorList>
            <person name="Mavromatis K."/>
            <person name="Sikorski J."/>
            <person name="Pabst E."/>
            <person name="Teshima H."/>
            <person name="Lapidus A."/>
            <person name="Lucas S."/>
            <person name="Nolan M."/>
            <person name="Glavina Del Rio T."/>
            <person name="Cheng J.F."/>
            <person name="Bruce D."/>
            <person name="Goodwin L."/>
            <person name="Pitluck S."/>
            <person name="Liolios K."/>
            <person name="Ivanova N."/>
            <person name="Mikhailova N."/>
            <person name="Pati A."/>
            <person name="Chen A."/>
            <person name="Palaniappan K."/>
            <person name="Land M."/>
            <person name="Hauser L."/>
            <person name="Chang Y.J."/>
            <person name="Jeffries C.D."/>
            <person name="Rohde M."/>
            <person name="Spring S."/>
            <person name="Goker M."/>
            <person name="Wirth R."/>
            <person name="Woyke T."/>
            <person name="Bristow J."/>
            <person name="Eisen J.A."/>
            <person name="Markowitz V."/>
            <person name="Hugenholtz P."/>
            <person name="Klenk H.P."/>
            <person name="Kyrpides N.C."/>
        </authorList>
    </citation>
    <scope>NUCLEOTIDE SEQUENCE [LARGE SCALE GENOMIC DNA]</scope>
    <source>
        <strain evidence="3">DSM 14429 / JCM 11212 / NBRC 100878 / IC-017</strain>
    </source>
</reference>
<dbReference type="AlphaFoldDB" id="E1QU30"/>
<name>E1QU30_VULDI</name>
<keyword evidence="3" id="KW-1185">Reference proteome</keyword>
<dbReference type="Gene3D" id="1.10.1220.10">
    <property type="entry name" value="Met repressor-like"/>
    <property type="match status" value="1"/>
</dbReference>
<dbReference type="GO" id="GO:0003677">
    <property type="term" value="F:DNA binding"/>
    <property type="evidence" value="ECO:0007669"/>
    <property type="project" value="UniProtKB-KW"/>
</dbReference>
<dbReference type="Proteomes" id="UP000006681">
    <property type="component" value="Chromosome"/>
</dbReference>
<dbReference type="HOGENOM" id="CLU_187350_0_0_2"/>
<feature type="domain" description="Ribbon-helix-helix protein CopG" evidence="1">
    <location>
        <begin position="4"/>
        <end position="41"/>
    </location>
</feature>
<dbReference type="InterPro" id="IPR002145">
    <property type="entry name" value="CopG"/>
</dbReference>
<dbReference type="RefSeq" id="WP_013335552.1">
    <property type="nucleotide sequence ID" value="NC_014537.1"/>
</dbReference>
<gene>
    <name evidence="2" type="ordered locus">Vdis_0426</name>
</gene>
<evidence type="ECO:0000313" key="2">
    <source>
        <dbReference type="EMBL" id="ADN49827.1"/>
    </source>
</evidence>
<dbReference type="OrthoDB" id="26043at2157"/>
<keyword evidence="2" id="KW-0238">DNA-binding</keyword>
<dbReference type="GO" id="GO:0006355">
    <property type="term" value="P:regulation of DNA-templated transcription"/>
    <property type="evidence" value="ECO:0007669"/>
    <property type="project" value="InterPro"/>
</dbReference>
<organism evidence="2 3">
    <name type="scientific">Vulcanisaeta distributa (strain DSM 14429 / JCM 11212 / NBRC 100878 / IC-017)</name>
    <dbReference type="NCBI Taxonomy" id="572478"/>
    <lineage>
        <taxon>Archaea</taxon>
        <taxon>Thermoproteota</taxon>
        <taxon>Thermoprotei</taxon>
        <taxon>Thermoproteales</taxon>
        <taxon>Thermoproteaceae</taxon>
        <taxon>Vulcanisaeta</taxon>
    </lineage>
</organism>
<dbReference type="eggNOG" id="arCOG06987">
    <property type="taxonomic scope" value="Archaea"/>
</dbReference>
<proteinExistence type="predicted"/>
<dbReference type="SUPFAM" id="SSF47598">
    <property type="entry name" value="Ribbon-helix-helix"/>
    <property type="match status" value="1"/>
</dbReference>
<dbReference type="InterPro" id="IPR013321">
    <property type="entry name" value="Arc_rbn_hlx_hlx"/>
</dbReference>
<evidence type="ECO:0000313" key="3">
    <source>
        <dbReference type="Proteomes" id="UP000006681"/>
    </source>
</evidence>
<dbReference type="STRING" id="572478.Vdis_0426"/>
<dbReference type="InterPro" id="IPR010985">
    <property type="entry name" value="Ribbon_hlx_hlx"/>
</dbReference>
<dbReference type="Pfam" id="PF01402">
    <property type="entry name" value="RHH_1"/>
    <property type="match status" value="1"/>
</dbReference>
<protein>
    <submittedName>
        <fullName evidence="2">CopG domain protein DNA-binding domain protein</fullName>
    </submittedName>
</protein>
<reference evidence="3" key="2">
    <citation type="journal article" date="2010" name="Stand. Genomic Sci.">
        <title>Complete genome sequence of Vulcanisaeta distributa type strain (IC-017T).</title>
        <authorList>
            <person name="Mavromatis K."/>
            <person name="Sikorski J."/>
            <person name="Pabst E."/>
            <person name="Teshima H."/>
            <person name="Lapidus A."/>
            <person name="Lucas S."/>
            <person name="Nolan M."/>
            <person name="Glavina Del Rio T."/>
            <person name="Cheng J."/>
            <person name="Bruce D."/>
            <person name="Goodwin L."/>
            <person name="Pitluck S."/>
            <person name="Liolios K."/>
            <person name="Ivanova N."/>
            <person name="Mikhailova N."/>
            <person name="Pati A."/>
            <person name="Chen A."/>
            <person name="Palaniappan K."/>
            <person name="Land M."/>
            <person name="Hauser L."/>
            <person name="Chang Y."/>
            <person name="Jeffries C."/>
            <person name="Rohde M."/>
            <person name="Spring S."/>
            <person name="Goker M."/>
            <person name="Wirth R."/>
            <person name="Woyke T."/>
            <person name="Bristow J."/>
            <person name="Eisen J."/>
            <person name="Markowitz V."/>
            <person name="Hugenholtz P."/>
            <person name="Klenk H."/>
            <person name="Kyrpides N."/>
        </authorList>
    </citation>
    <scope>NUCLEOTIDE SEQUENCE [LARGE SCALE GENOMIC DNA]</scope>
    <source>
        <strain evidence="3">DSM 14429 / JCM 11212 / NBRC 100878 / IC-017</strain>
    </source>
</reference>
<sequence>MGKVRISIYIDEELWREFKRYAAERGLNASELLEELIKEELMIELNTLILEETTPELDFEPIKPREPVSGLVREMRDERENSLSGQ</sequence>
<dbReference type="KEGG" id="vdi:Vdis_0426"/>
<dbReference type="GeneID" id="9751344"/>
<accession>E1QU30</accession>
<evidence type="ECO:0000259" key="1">
    <source>
        <dbReference type="Pfam" id="PF01402"/>
    </source>
</evidence>
<dbReference type="EMBL" id="CP002100">
    <property type="protein sequence ID" value="ADN49827.1"/>
    <property type="molecule type" value="Genomic_DNA"/>
</dbReference>